<dbReference type="EMBL" id="JAMZEC010000001">
    <property type="protein sequence ID" value="MCP2344795.1"/>
    <property type="molecule type" value="Genomic_DNA"/>
</dbReference>
<evidence type="ECO:0000256" key="1">
    <source>
        <dbReference type="ARBA" id="ARBA00022729"/>
    </source>
</evidence>
<comment type="caution">
    <text evidence="4">The sequence shown here is derived from an EMBL/GenBank/DDBJ whole genome shotgun (WGS) entry which is preliminary data.</text>
</comment>
<dbReference type="PANTHER" id="PTHR15462:SF8">
    <property type="entry name" value="SERINE PROTEASE"/>
    <property type="match status" value="1"/>
</dbReference>
<keyword evidence="5" id="KW-1185">Reference proteome</keyword>
<feature type="compositionally biased region" description="Basic residues" evidence="2">
    <location>
        <begin position="331"/>
        <end position="342"/>
    </location>
</feature>
<organism evidence="4 5">
    <name type="scientific">Nonomuraea roseoviolacea subsp. carminata</name>
    <dbReference type="NCBI Taxonomy" id="160689"/>
    <lineage>
        <taxon>Bacteria</taxon>
        <taxon>Bacillati</taxon>
        <taxon>Actinomycetota</taxon>
        <taxon>Actinomycetes</taxon>
        <taxon>Streptosporangiales</taxon>
        <taxon>Streptosporangiaceae</taxon>
        <taxon>Nonomuraea</taxon>
    </lineage>
</organism>
<dbReference type="PANTHER" id="PTHR15462">
    <property type="entry name" value="SERINE PROTEASE"/>
    <property type="match status" value="1"/>
</dbReference>
<dbReference type="Gene3D" id="2.40.10.10">
    <property type="entry name" value="Trypsin-like serine proteases"/>
    <property type="match status" value="2"/>
</dbReference>
<reference evidence="4 5" key="1">
    <citation type="submission" date="2022-06" db="EMBL/GenBank/DDBJ databases">
        <title>Sequencing the genomes of 1000 actinobacteria strains.</title>
        <authorList>
            <person name="Klenk H.-P."/>
        </authorList>
    </citation>
    <scope>NUCLEOTIDE SEQUENCE [LARGE SCALE GENOMIC DNA]</scope>
    <source>
        <strain evidence="4 5">DSM 44170</strain>
    </source>
</reference>
<dbReference type="InterPro" id="IPR018114">
    <property type="entry name" value="TRYPSIN_HIS"/>
</dbReference>
<dbReference type="InterPro" id="IPR009003">
    <property type="entry name" value="Peptidase_S1_PA"/>
</dbReference>
<dbReference type="SUPFAM" id="SSF50494">
    <property type="entry name" value="Trypsin-like serine proteases"/>
    <property type="match status" value="1"/>
</dbReference>
<protein>
    <submittedName>
        <fullName evidence="4">V8-like Glu-specific endopeptidase</fullName>
    </submittedName>
</protein>
<dbReference type="InterPro" id="IPR043504">
    <property type="entry name" value="Peptidase_S1_PA_chymotrypsin"/>
</dbReference>
<evidence type="ECO:0000313" key="4">
    <source>
        <dbReference type="EMBL" id="MCP2344795.1"/>
    </source>
</evidence>
<dbReference type="InterPro" id="IPR001254">
    <property type="entry name" value="Trypsin_dom"/>
</dbReference>
<dbReference type="InterPro" id="IPR050966">
    <property type="entry name" value="Glutamyl_endopeptidase"/>
</dbReference>
<evidence type="ECO:0000259" key="3">
    <source>
        <dbReference type="PROSITE" id="PS50240"/>
    </source>
</evidence>
<evidence type="ECO:0000313" key="5">
    <source>
        <dbReference type="Proteomes" id="UP001320766"/>
    </source>
</evidence>
<feature type="region of interest" description="Disordered" evidence="2">
    <location>
        <begin position="326"/>
        <end position="366"/>
    </location>
</feature>
<accession>A0ABT1JSU7</accession>
<gene>
    <name evidence="4" type="ORF">HD595_000917</name>
</gene>
<keyword evidence="1" id="KW-0732">Signal</keyword>
<sequence>MLRSVLSLTLPLALLHSPLVPDTQVTAQRALAQRSVPQRQVLTPGGDRLGYAPVAPPYAGERRLAGLVLARDPVAGRTVLCGGAVIRSRSRSLVLTAAHCLYDQGRKLREVSFLPGFQGGRPPLGVWRAARTWVPQRWRTGQGTVDQLPYDVGLIGVGGRGPALEDVTGRGLRTLPTRHGTSLRGLELLGYPAGRRYPGTDLYHCLGDAAEGADRGPGVLVTRNCHAPDGGSGGPALHDGAVAGVVSSSSPLHDPRGFTVLTRLGGRTFRRMLDESDRWMSERWTSGRRTGDRPLLPWPVVDQLVPCSPACLTMSSQMAWVMSASSAVSRRPSRTASRKSRHACSMPRCRATGTQSGRRTSVSPAV</sequence>
<dbReference type="PROSITE" id="PS00134">
    <property type="entry name" value="TRYPSIN_HIS"/>
    <property type="match status" value="1"/>
</dbReference>
<feature type="domain" description="Peptidase S1" evidence="3">
    <location>
        <begin position="43"/>
        <end position="285"/>
    </location>
</feature>
<dbReference type="PROSITE" id="PS50240">
    <property type="entry name" value="TRYPSIN_DOM"/>
    <property type="match status" value="1"/>
</dbReference>
<dbReference type="Proteomes" id="UP001320766">
    <property type="component" value="Unassembled WGS sequence"/>
</dbReference>
<evidence type="ECO:0000256" key="2">
    <source>
        <dbReference type="SAM" id="MobiDB-lite"/>
    </source>
</evidence>
<proteinExistence type="predicted"/>
<feature type="compositionally biased region" description="Polar residues" evidence="2">
    <location>
        <begin position="352"/>
        <end position="366"/>
    </location>
</feature>
<name>A0ABT1JSU7_9ACTN</name>